<dbReference type="OrthoDB" id="3870331at2"/>
<feature type="chain" id="PRO_5043184611" description="Secreted protein" evidence="1">
    <location>
        <begin position="21"/>
        <end position="130"/>
    </location>
</feature>
<gene>
    <name evidence="2" type="ORF">SFRA_004855</name>
</gene>
<proteinExistence type="predicted"/>
<dbReference type="EMBL" id="JNAD02000002">
    <property type="protein sequence ID" value="RKM97887.1"/>
    <property type="molecule type" value="Genomic_DNA"/>
</dbReference>
<evidence type="ECO:0000313" key="3">
    <source>
        <dbReference type="Proteomes" id="UP000028058"/>
    </source>
</evidence>
<comment type="caution">
    <text evidence="2">The sequence shown here is derived from an EMBL/GenBank/DDBJ whole genome shotgun (WGS) entry which is preliminary data.</text>
</comment>
<keyword evidence="1" id="KW-0732">Signal</keyword>
<reference evidence="2 3" key="1">
    <citation type="journal article" date="2014" name="Genome Announc.">
        <title>Draft Genome Sequence of Streptomyces fradiae ATCC 19609, a Strain Highly Sensitive to Antibiotics.</title>
        <authorList>
            <person name="Bekker O.B."/>
            <person name="Klimina K.M."/>
            <person name="Vatlin A.A."/>
            <person name="Zakharevich N.V."/>
            <person name="Kasianov A.S."/>
            <person name="Danilenko V.N."/>
        </authorList>
    </citation>
    <scope>NUCLEOTIDE SEQUENCE [LARGE SCALE GENOMIC DNA]</scope>
    <source>
        <strain evidence="2 3">ATCC 19609</strain>
    </source>
</reference>
<evidence type="ECO:0000313" key="2">
    <source>
        <dbReference type="EMBL" id="RKM97887.1"/>
    </source>
</evidence>
<sequence>MAPRRRTTTAVTALAAAALAVPLLTGCGAVEKAFDCARTAATITEAVSDLQRAATDAAENPAESIDALDRIERNVDTLGKETDDADLSKAVEKLDTAVQEARDAIKDNRTPDLTPITDAAGEITQVCSPG</sequence>
<protein>
    <recommendedName>
        <fullName evidence="4">Secreted protein</fullName>
    </recommendedName>
</protein>
<evidence type="ECO:0008006" key="4">
    <source>
        <dbReference type="Google" id="ProtNLM"/>
    </source>
</evidence>
<dbReference type="Proteomes" id="UP000028058">
    <property type="component" value="Unassembled WGS sequence"/>
</dbReference>
<name>A0A3M8F7X6_9ACTN</name>
<accession>A0A3M8F7X6</accession>
<dbReference type="RefSeq" id="WP_043471126.1">
    <property type="nucleotide sequence ID" value="NZ_CP108540.1"/>
</dbReference>
<dbReference type="PROSITE" id="PS51257">
    <property type="entry name" value="PROKAR_LIPOPROTEIN"/>
    <property type="match status" value="1"/>
</dbReference>
<organism evidence="2 3">
    <name type="scientific">Streptomyces xinghaiensis</name>
    <dbReference type="NCBI Taxonomy" id="1038928"/>
    <lineage>
        <taxon>Bacteria</taxon>
        <taxon>Bacillati</taxon>
        <taxon>Actinomycetota</taxon>
        <taxon>Actinomycetes</taxon>
        <taxon>Kitasatosporales</taxon>
        <taxon>Streptomycetaceae</taxon>
        <taxon>Streptomyces</taxon>
    </lineage>
</organism>
<keyword evidence="3" id="KW-1185">Reference proteome</keyword>
<dbReference type="AlphaFoldDB" id="A0A3M8F7X6"/>
<evidence type="ECO:0000256" key="1">
    <source>
        <dbReference type="SAM" id="SignalP"/>
    </source>
</evidence>
<feature type="signal peptide" evidence="1">
    <location>
        <begin position="1"/>
        <end position="20"/>
    </location>
</feature>